<feature type="compositionally biased region" description="Basic and acidic residues" evidence="1">
    <location>
        <begin position="459"/>
        <end position="480"/>
    </location>
</feature>
<evidence type="ECO:0000256" key="1">
    <source>
        <dbReference type="SAM" id="MobiDB-lite"/>
    </source>
</evidence>
<dbReference type="AlphaFoldDB" id="A0A8W8JE02"/>
<reference evidence="2" key="1">
    <citation type="submission" date="2022-08" db="UniProtKB">
        <authorList>
            <consortium name="EnsemblMetazoa"/>
        </authorList>
    </citation>
    <scope>IDENTIFICATION</scope>
    <source>
        <strain evidence="2">05x7-T-G4-1.051#20</strain>
    </source>
</reference>
<dbReference type="EnsemblMetazoa" id="G1875.1">
    <property type="protein sequence ID" value="G1875.1:cds"/>
    <property type="gene ID" value="G1875"/>
</dbReference>
<evidence type="ECO:0000313" key="2">
    <source>
        <dbReference type="EnsemblMetazoa" id="G1875.1:cds"/>
    </source>
</evidence>
<name>A0A8W8JE02_MAGGI</name>
<dbReference type="Proteomes" id="UP000005408">
    <property type="component" value="Unassembled WGS sequence"/>
</dbReference>
<feature type="region of interest" description="Disordered" evidence="1">
    <location>
        <begin position="454"/>
        <end position="480"/>
    </location>
</feature>
<accession>A0A8W8JE02</accession>
<evidence type="ECO:0000313" key="3">
    <source>
        <dbReference type="Proteomes" id="UP000005408"/>
    </source>
</evidence>
<keyword evidence="3" id="KW-1185">Reference proteome</keyword>
<organism evidence="2 3">
    <name type="scientific">Magallana gigas</name>
    <name type="common">Pacific oyster</name>
    <name type="synonym">Crassostrea gigas</name>
    <dbReference type="NCBI Taxonomy" id="29159"/>
    <lineage>
        <taxon>Eukaryota</taxon>
        <taxon>Metazoa</taxon>
        <taxon>Spiralia</taxon>
        <taxon>Lophotrochozoa</taxon>
        <taxon>Mollusca</taxon>
        <taxon>Bivalvia</taxon>
        <taxon>Autobranchia</taxon>
        <taxon>Pteriomorphia</taxon>
        <taxon>Ostreida</taxon>
        <taxon>Ostreoidea</taxon>
        <taxon>Ostreidae</taxon>
        <taxon>Magallana</taxon>
    </lineage>
</organism>
<protein>
    <submittedName>
        <fullName evidence="2">Uncharacterized protein</fullName>
    </submittedName>
</protein>
<sequence length="514" mass="58406">MSKIKTLRRTSKNALEHPPSFSYTCRRRNGLSHKEKVPLTLSNPKQRSSTLKKRQAVVIPGASEDIECSTKLFPHFIHVCNLTTDFINRAAKVIRIPQHRFSFDRLKVHFEVHRLDTLATQLKFHGQGMTSTPTLYVCKTEQISKRNGILFMGPKAFEKTKNMLSVRNLDILSIRSAITDQEVREIHEALTELLETQVWELLYKIKQKMQMFHSSHQLDMLSMELDVLLNTVKHVASKDMINDGAPERQDDLDIPVEVKDYLLRKREINGFGLWGKNEFRIFVNHENKGRHLRENMLRIFTDIFKTKLNLHIMVGKPCICFYSQQGDKIYTRSSFSEEANNKNSYGTLGGFVSDQNNDTFVLTCSHVCRKGDIIFADDNDHGRIGASTSVTKGLITSPKVHLKITGGRAELFFVSDIDDSFAEKGDSGSIVFTIENSSALDTIHVIGMVSGVFTPHQPSGEDEKVDKNRKTDKKDDEGAKKEVSCTGDIACFRMDKTTAFLRKKGIDVSFKNQI</sequence>
<proteinExistence type="predicted"/>